<evidence type="ECO:0000256" key="1">
    <source>
        <dbReference type="ARBA" id="ARBA00022490"/>
    </source>
</evidence>
<dbReference type="InterPro" id="IPR036615">
    <property type="entry name" value="Mur_ligase_C_dom_sf"/>
</dbReference>
<dbReference type="GO" id="GO:0009252">
    <property type="term" value="P:peptidoglycan biosynthetic process"/>
    <property type="evidence" value="ECO:0007669"/>
    <property type="project" value="UniProtKB-KW"/>
</dbReference>
<dbReference type="InterPro" id="IPR005863">
    <property type="entry name" value="UDP-N-AcMur_synth"/>
</dbReference>
<sequence>MFKLIDIDDLEKLAQVVDGQLLGENIAFETLIVDSRKARQNSVFIALHGEKFDGNIFCSEVLSKGCCAVITDDPEIPGRTIVVDDTYLALLKLAQYQLNKVKPRTLAITGSNGKTTVKEMIGSLIDHQNTVVTKDNENNEFGIAYTVLKIDKDTENLILECGARKAGDFDLIVKYLWFDALVITNLNNSHIGIFGSEEIILKTKLKLLEALKTKGLLIEGAFNNLSKSFSKQDPGKNQINIYHAKEERELSLKYSWLFDVEINESNLHSYHISMTNKDAESESERLDYSLNLGIRHNCSNAVISIALMKEWGSSERIIQKLDGFVSPQKNRFYCSKLGDHILINDTYNANPTSMLSAINELKTNPNYPDSQIIIIGDMYELGKSSELEHANILNELMTLDKLKLLILVGDRFKACYKANTQAIESSFILHLDRGVNLPKEVFENNLINSSVILVKGSRGMKMERYLDYLTENII</sequence>
<dbReference type="Gene3D" id="3.90.190.20">
    <property type="entry name" value="Mur ligase, C-terminal domain"/>
    <property type="match status" value="1"/>
</dbReference>
<evidence type="ECO:0000313" key="13">
    <source>
        <dbReference type="EMBL" id="SUZ96941.1"/>
    </source>
</evidence>
<dbReference type="GO" id="GO:0005524">
    <property type="term" value="F:ATP binding"/>
    <property type="evidence" value="ECO:0007669"/>
    <property type="project" value="UniProtKB-KW"/>
</dbReference>
<evidence type="ECO:0000259" key="12">
    <source>
        <dbReference type="Pfam" id="PF08245"/>
    </source>
</evidence>
<keyword evidence="1" id="KW-0963">Cytoplasm</keyword>
<dbReference type="PANTHER" id="PTHR43024">
    <property type="entry name" value="UDP-N-ACETYLMURAMOYL-TRIPEPTIDE--D-ALANYL-D-ALANINE LIGASE"/>
    <property type="match status" value="1"/>
</dbReference>
<keyword evidence="5" id="KW-0067">ATP-binding</keyword>
<dbReference type="SUPFAM" id="SSF53244">
    <property type="entry name" value="MurD-like peptide ligases, peptide-binding domain"/>
    <property type="match status" value="1"/>
</dbReference>
<evidence type="ECO:0000256" key="6">
    <source>
        <dbReference type="ARBA" id="ARBA00022960"/>
    </source>
</evidence>
<keyword evidence="4" id="KW-0547">Nucleotide-binding</keyword>
<dbReference type="GO" id="GO:0071555">
    <property type="term" value="P:cell wall organization"/>
    <property type="evidence" value="ECO:0007669"/>
    <property type="project" value="UniProtKB-KW"/>
</dbReference>
<feature type="domain" description="Mur ligase central" evidence="12">
    <location>
        <begin position="108"/>
        <end position="307"/>
    </location>
</feature>
<dbReference type="NCBIfam" id="TIGR01143">
    <property type="entry name" value="murF"/>
    <property type="match status" value="1"/>
</dbReference>
<evidence type="ECO:0000256" key="2">
    <source>
        <dbReference type="ARBA" id="ARBA00022598"/>
    </source>
</evidence>
<dbReference type="PANTHER" id="PTHR43024:SF1">
    <property type="entry name" value="UDP-N-ACETYLMURAMOYL-TRIPEPTIDE--D-ALANYL-D-ALANINE LIGASE"/>
    <property type="match status" value="1"/>
</dbReference>
<keyword evidence="3" id="KW-0132">Cell division</keyword>
<evidence type="ECO:0000256" key="5">
    <source>
        <dbReference type="ARBA" id="ARBA00022840"/>
    </source>
</evidence>
<dbReference type="AlphaFoldDB" id="A0A381S0P4"/>
<evidence type="ECO:0000256" key="10">
    <source>
        <dbReference type="ARBA" id="ARBA00031461"/>
    </source>
</evidence>
<dbReference type="InterPro" id="IPR035911">
    <property type="entry name" value="MurE/MurF_N"/>
</dbReference>
<dbReference type="Pfam" id="PF08245">
    <property type="entry name" value="Mur_ligase_M"/>
    <property type="match status" value="1"/>
</dbReference>
<dbReference type="EMBL" id="UINC01002463">
    <property type="protein sequence ID" value="SUZ96941.1"/>
    <property type="molecule type" value="Genomic_DNA"/>
</dbReference>
<dbReference type="InterPro" id="IPR036565">
    <property type="entry name" value="Mur-like_cat_sf"/>
</dbReference>
<evidence type="ECO:0000256" key="8">
    <source>
        <dbReference type="ARBA" id="ARBA00023306"/>
    </source>
</evidence>
<proteinExistence type="predicted"/>
<feature type="domain" description="Mur ligase C-terminal" evidence="11">
    <location>
        <begin position="338"/>
        <end position="457"/>
    </location>
</feature>
<evidence type="ECO:0000256" key="3">
    <source>
        <dbReference type="ARBA" id="ARBA00022618"/>
    </source>
</evidence>
<evidence type="ECO:0000256" key="4">
    <source>
        <dbReference type="ARBA" id="ARBA00022741"/>
    </source>
</evidence>
<keyword evidence="2" id="KW-0436">Ligase</keyword>
<reference evidence="13" key="1">
    <citation type="submission" date="2018-05" db="EMBL/GenBank/DDBJ databases">
        <authorList>
            <person name="Lanie J.A."/>
            <person name="Ng W.-L."/>
            <person name="Kazmierczak K.M."/>
            <person name="Andrzejewski T.M."/>
            <person name="Davidsen T.M."/>
            <person name="Wayne K.J."/>
            <person name="Tettelin H."/>
            <person name="Glass J.I."/>
            <person name="Rusch D."/>
            <person name="Podicherti R."/>
            <person name="Tsui H.-C.T."/>
            <person name="Winkler M.E."/>
        </authorList>
    </citation>
    <scope>NUCLEOTIDE SEQUENCE</scope>
</reference>
<dbReference type="Pfam" id="PF02875">
    <property type="entry name" value="Mur_ligase_C"/>
    <property type="match status" value="1"/>
</dbReference>
<keyword evidence="9" id="KW-0961">Cell wall biogenesis/degradation</keyword>
<keyword evidence="8" id="KW-0131">Cell cycle</keyword>
<evidence type="ECO:0000259" key="11">
    <source>
        <dbReference type="Pfam" id="PF02875"/>
    </source>
</evidence>
<dbReference type="GO" id="GO:0008360">
    <property type="term" value="P:regulation of cell shape"/>
    <property type="evidence" value="ECO:0007669"/>
    <property type="project" value="UniProtKB-KW"/>
</dbReference>
<dbReference type="GO" id="GO:0047480">
    <property type="term" value="F:UDP-N-acetylmuramoyl-tripeptide-D-alanyl-D-alanine ligase activity"/>
    <property type="evidence" value="ECO:0007669"/>
    <property type="project" value="InterPro"/>
</dbReference>
<name>A0A381S0P4_9ZZZZ</name>
<accession>A0A381S0P4</accession>
<protein>
    <recommendedName>
        <fullName evidence="10">UDP-MurNAc-pentapeptide synthetase</fullName>
    </recommendedName>
</protein>
<dbReference type="SUPFAM" id="SSF53623">
    <property type="entry name" value="MurD-like peptide ligases, catalytic domain"/>
    <property type="match status" value="1"/>
</dbReference>
<keyword evidence="6" id="KW-0133">Cell shape</keyword>
<gene>
    <name evidence="13" type="ORF">METZ01_LOCUS49795</name>
</gene>
<dbReference type="InterPro" id="IPR013221">
    <property type="entry name" value="Mur_ligase_cen"/>
</dbReference>
<evidence type="ECO:0000256" key="9">
    <source>
        <dbReference type="ARBA" id="ARBA00023316"/>
    </source>
</evidence>
<organism evidence="13">
    <name type="scientific">marine metagenome</name>
    <dbReference type="NCBI Taxonomy" id="408172"/>
    <lineage>
        <taxon>unclassified sequences</taxon>
        <taxon>metagenomes</taxon>
        <taxon>ecological metagenomes</taxon>
    </lineage>
</organism>
<dbReference type="Gene3D" id="3.40.1190.10">
    <property type="entry name" value="Mur-like, catalytic domain"/>
    <property type="match status" value="1"/>
</dbReference>
<dbReference type="InterPro" id="IPR004101">
    <property type="entry name" value="Mur_ligase_C"/>
</dbReference>
<evidence type="ECO:0000256" key="7">
    <source>
        <dbReference type="ARBA" id="ARBA00022984"/>
    </source>
</evidence>
<dbReference type="GO" id="GO:0051301">
    <property type="term" value="P:cell division"/>
    <property type="evidence" value="ECO:0007669"/>
    <property type="project" value="UniProtKB-KW"/>
</dbReference>
<dbReference type="SUPFAM" id="SSF63418">
    <property type="entry name" value="MurE/MurF N-terminal domain"/>
    <property type="match status" value="1"/>
</dbReference>
<dbReference type="Gene3D" id="3.40.1390.10">
    <property type="entry name" value="MurE/MurF, N-terminal domain"/>
    <property type="match status" value="1"/>
</dbReference>
<dbReference type="InterPro" id="IPR051046">
    <property type="entry name" value="MurCDEF_CellWall_CoF430Synth"/>
</dbReference>
<keyword evidence="7" id="KW-0573">Peptidoglycan synthesis</keyword>